<evidence type="ECO:0000313" key="4">
    <source>
        <dbReference type="EMBL" id="WDF81641.1"/>
    </source>
</evidence>
<feature type="domain" description="P-type ATPase A" evidence="3">
    <location>
        <begin position="84"/>
        <end position="122"/>
    </location>
</feature>
<feature type="transmembrane region" description="Helical" evidence="2">
    <location>
        <begin position="46"/>
        <end position="73"/>
    </location>
</feature>
<keyword evidence="2" id="KW-1133">Transmembrane helix</keyword>
<feature type="transmembrane region" description="Helical" evidence="2">
    <location>
        <begin position="20"/>
        <end position="40"/>
    </location>
</feature>
<keyword evidence="2" id="KW-0472">Membrane</keyword>
<accession>A0ABY7WPN9</accession>
<sequence length="252" mass="27079">MMMIKSSGLDRLEVTRQRELNVRVSTRLPIVRFLLPFGVATTGLTMMSLLINVIVAAVVLTAGLVGTAAFAFFMNRLAVKLDQTDTRATVIRDGLYRVVNAQDLAIGDSLVVRAGDVLPVDGDSEDFVPVRDGLAKMSPDGVVAGMTAANDALVTVTANGDARWFARLLCADVRMVSIARLVVAALHAFIAAVMVSAPIARLTMLAKKPVVQATDDAPHEEARNGGMVAKMDTRLWLLNAVNEFRYNQVPAS</sequence>
<feature type="transmembrane region" description="Helical" evidence="2">
    <location>
        <begin position="181"/>
        <end position="200"/>
    </location>
</feature>
<evidence type="ECO:0000256" key="1">
    <source>
        <dbReference type="ARBA" id="ARBA00004141"/>
    </source>
</evidence>
<dbReference type="Gene3D" id="2.70.150.10">
    <property type="entry name" value="Calcium-transporting ATPase, cytoplasmic transduction domain A"/>
    <property type="match status" value="1"/>
</dbReference>
<dbReference type="RefSeq" id="WP_274258552.1">
    <property type="nucleotide sequence ID" value="NZ_CP117884.1"/>
</dbReference>
<evidence type="ECO:0000256" key="2">
    <source>
        <dbReference type="SAM" id="Phobius"/>
    </source>
</evidence>
<protein>
    <recommendedName>
        <fullName evidence="3">P-type ATPase A domain-containing protein</fullName>
    </recommendedName>
</protein>
<dbReference type="InterPro" id="IPR008250">
    <property type="entry name" value="ATPase_P-typ_transduc_dom_A_sf"/>
</dbReference>
<organism evidence="4 5">
    <name type="scientific">Lacticaseibacillus pabuli</name>
    <dbReference type="NCBI Taxonomy" id="3025672"/>
    <lineage>
        <taxon>Bacteria</taxon>
        <taxon>Bacillati</taxon>
        <taxon>Bacillota</taxon>
        <taxon>Bacilli</taxon>
        <taxon>Lactobacillales</taxon>
        <taxon>Lactobacillaceae</taxon>
        <taxon>Lacticaseibacillus</taxon>
    </lineage>
</organism>
<dbReference type="SUPFAM" id="SSF81653">
    <property type="entry name" value="Calcium ATPase, transduction domain A"/>
    <property type="match status" value="1"/>
</dbReference>
<dbReference type="Proteomes" id="UP001220377">
    <property type="component" value="Chromosome"/>
</dbReference>
<keyword evidence="2" id="KW-0812">Transmembrane</keyword>
<reference evidence="4 5" key="1">
    <citation type="submission" date="2023-02" db="EMBL/GenBank/DDBJ databases">
        <title>Genome sequence of Lacticaseibacillus sp. KACC 23028.</title>
        <authorList>
            <person name="Kim S."/>
            <person name="Heo J."/>
            <person name="Kwon S.-W."/>
        </authorList>
    </citation>
    <scope>NUCLEOTIDE SEQUENCE [LARGE SCALE GENOMIC DNA]</scope>
    <source>
        <strain evidence="4 5">KACC 23028</strain>
    </source>
</reference>
<evidence type="ECO:0000313" key="5">
    <source>
        <dbReference type="Proteomes" id="UP001220377"/>
    </source>
</evidence>
<proteinExistence type="predicted"/>
<comment type="subcellular location">
    <subcellularLocation>
        <location evidence="1">Membrane</location>
        <topology evidence="1">Multi-pass membrane protein</topology>
    </subcellularLocation>
</comment>
<keyword evidence="5" id="KW-1185">Reference proteome</keyword>
<dbReference type="Pfam" id="PF00122">
    <property type="entry name" value="E1-E2_ATPase"/>
    <property type="match status" value="1"/>
</dbReference>
<name>A0ABY7WPN9_9LACO</name>
<gene>
    <name evidence="4" type="ORF">PQ472_06810</name>
</gene>
<dbReference type="InterPro" id="IPR059000">
    <property type="entry name" value="ATPase_P-type_domA"/>
</dbReference>
<dbReference type="EMBL" id="CP117884">
    <property type="protein sequence ID" value="WDF81641.1"/>
    <property type="molecule type" value="Genomic_DNA"/>
</dbReference>
<evidence type="ECO:0000259" key="3">
    <source>
        <dbReference type="Pfam" id="PF00122"/>
    </source>
</evidence>